<organism evidence="1 2">
    <name type="scientific">Octadecabacter ascidiaceicola</name>
    <dbReference type="NCBI Taxonomy" id="1655543"/>
    <lineage>
        <taxon>Bacteria</taxon>
        <taxon>Pseudomonadati</taxon>
        <taxon>Pseudomonadota</taxon>
        <taxon>Alphaproteobacteria</taxon>
        <taxon>Rhodobacterales</taxon>
        <taxon>Roseobacteraceae</taxon>
        <taxon>Octadecabacter</taxon>
    </lineage>
</organism>
<keyword evidence="2" id="KW-1185">Reference proteome</keyword>
<evidence type="ECO:0000313" key="2">
    <source>
        <dbReference type="Proteomes" id="UP000203464"/>
    </source>
</evidence>
<reference evidence="2" key="1">
    <citation type="submission" date="2017-05" db="EMBL/GenBank/DDBJ databases">
        <authorList>
            <person name="Rodrigo-Torres L."/>
            <person name="Arahal R. D."/>
            <person name="Lucena T."/>
        </authorList>
    </citation>
    <scope>NUCLEOTIDE SEQUENCE [LARGE SCALE GENOMIC DNA]</scope>
    <source>
        <strain evidence="2">CECT 8868</strain>
    </source>
</reference>
<dbReference type="OrthoDB" id="5288220at2"/>
<proteinExistence type="predicted"/>
<name>A0A238KG80_9RHOB</name>
<gene>
    <name evidence="1" type="ORF">OCA8868_02580</name>
</gene>
<dbReference type="RefSeq" id="WP_093996959.1">
    <property type="nucleotide sequence ID" value="NZ_FXYD01000004.1"/>
</dbReference>
<dbReference type="EMBL" id="FXYD01000004">
    <property type="protein sequence ID" value="SMX41761.1"/>
    <property type="molecule type" value="Genomic_DNA"/>
</dbReference>
<dbReference type="AlphaFoldDB" id="A0A238KG80"/>
<accession>A0A238KG80</accession>
<sequence>MKQPDWPFILVLSGTGKLGERIQEEPQLAHLLRPVSFTEIDVHRQEDLNELNSLCHAYAERAGHDFTEIGTVDFYRRFSIARGYSWGIAADLMIAELLIAHGKNVDILSTAMFCEAFTERLELQPGFSPFSVDDYEEIFHAQKMIELWSKSKE</sequence>
<dbReference type="Proteomes" id="UP000203464">
    <property type="component" value="Unassembled WGS sequence"/>
</dbReference>
<protein>
    <submittedName>
        <fullName evidence="1">Uncharacterized protein</fullName>
    </submittedName>
</protein>
<evidence type="ECO:0000313" key="1">
    <source>
        <dbReference type="EMBL" id="SMX41761.1"/>
    </source>
</evidence>